<organism evidence="5 6">
    <name type="scientific">Candidatus Devosia phytovorans</name>
    <dbReference type="NCBI Taxonomy" id="3121372"/>
    <lineage>
        <taxon>Bacteria</taxon>
        <taxon>Pseudomonadati</taxon>
        <taxon>Pseudomonadota</taxon>
        <taxon>Alphaproteobacteria</taxon>
        <taxon>Hyphomicrobiales</taxon>
        <taxon>Devosiaceae</taxon>
        <taxon>Devosia</taxon>
    </lineage>
</organism>
<dbReference type="InterPro" id="IPR008920">
    <property type="entry name" value="TF_FadR/GntR_C"/>
</dbReference>
<dbReference type="Proteomes" id="UP001217476">
    <property type="component" value="Chromosome"/>
</dbReference>
<keyword evidence="2" id="KW-0238">DNA-binding</keyword>
<dbReference type="GO" id="GO:0003677">
    <property type="term" value="F:DNA binding"/>
    <property type="evidence" value="ECO:0007669"/>
    <property type="project" value="UniProtKB-KW"/>
</dbReference>
<evidence type="ECO:0000259" key="4">
    <source>
        <dbReference type="PROSITE" id="PS50949"/>
    </source>
</evidence>
<evidence type="ECO:0000256" key="3">
    <source>
        <dbReference type="ARBA" id="ARBA00023163"/>
    </source>
</evidence>
<evidence type="ECO:0000313" key="5">
    <source>
        <dbReference type="EMBL" id="WEK06021.1"/>
    </source>
</evidence>
<sequence length="245" mass="27108">MEVKDMAIEERPPYVMEQGQRLAEIAHNQMRALIQDGSWSPRSRLPSETELARRFGMSRPVIRQALAKLRDAGLIQSRQGSGSFVMEPMDAPDVAPMQVPFPAIASFADITAFAAFREGMEGEIAAAAALNRTDAQLVAIAAALDRFGEKKSLAERPGDDFAFHLAVAEATGNPFFINSLTSLREQMLMGMSLIWNFSGDSPAFRDSVMEQHEAVHAAIQRRDDRGARKAMKEHLQWASARMFKG</sequence>
<dbReference type="SMART" id="SM00345">
    <property type="entry name" value="HTH_GNTR"/>
    <property type="match status" value="1"/>
</dbReference>
<dbReference type="Pfam" id="PF00392">
    <property type="entry name" value="GntR"/>
    <property type="match status" value="1"/>
</dbReference>
<dbReference type="SUPFAM" id="SSF46785">
    <property type="entry name" value="Winged helix' DNA-binding domain"/>
    <property type="match status" value="1"/>
</dbReference>
<dbReference type="Gene3D" id="1.20.120.530">
    <property type="entry name" value="GntR ligand-binding domain-like"/>
    <property type="match status" value="1"/>
</dbReference>
<evidence type="ECO:0000256" key="2">
    <source>
        <dbReference type="ARBA" id="ARBA00023125"/>
    </source>
</evidence>
<dbReference type="PANTHER" id="PTHR43537">
    <property type="entry name" value="TRANSCRIPTIONAL REGULATOR, GNTR FAMILY"/>
    <property type="match status" value="1"/>
</dbReference>
<evidence type="ECO:0000256" key="1">
    <source>
        <dbReference type="ARBA" id="ARBA00023015"/>
    </source>
</evidence>
<dbReference type="PROSITE" id="PS50949">
    <property type="entry name" value="HTH_GNTR"/>
    <property type="match status" value="1"/>
</dbReference>
<dbReference type="InterPro" id="IPR036390">
    <property type="entry name" value="WH_DNA-bd_sf"/>
</dbReference>
<dbReference type="SUPFAM" id="SSF48008">
    <property type="entry name" value="GntR ligand-binding domain-like"/>
    <property type="match status" value="1"/>
</dbReference>
<dbReference type="SMART" id="SM00895">
    <property type="entry name" value="FCD"/>
    <property type="match status" value="1"/>
</dbReference>
<dbReference type="Pfam" id="PF07729">
    <property type="entry name" value="FCD"/>
    <property type="match status" value="1"/>
</dbReference>
<dbReference type="GO" id="GO:0003700">
    <property type="term" value="F:DNA-binding transcription factor activity"/>
    <property type="evidence" value="ECO:0007669"/>
    <property type="project" value="InterPro"/>
</dbReference>
<dbReference type="PANTHER" id="PTHR43537:SF5">
    <property type="entry name" value="UXU OPERON TRANSCRIPTIONAL REGULATOR"/>
    <property type="match status" value="1"/>
</dbReference>
<proteinExistence type="predicted"/>
<feature type="domain" description="HTH gntR-type" evidence="4">
    <location>
        <begin position="20"/>
        <end position="88"/>
    </location>
</feature>
<reference evidence="5" key="1">
    <citation type="submission" date="2023-03" db="EMBL/GenBank/DDBJ databases">
        <title>Andean soil-derived lignocellulolytic bacterial consortium as a source of novel taxa and putative plastic-active enzymes.</title>
        <authorList>
            <person name="Diaz-Garcia L."/>
            <person name="Chuvochina M."/>
            <person name="Feuerriegel G."/>
            <person name="Bunk B."/>
            <person name="Sproer C."/>
            <person name="Streit W.R."/>
            <person name="Rodriguez L.M."/>
            <person name="Overmann J."/>
            <person name="Jimenez D.J."/>
        </authorList>
    </citation>
    <scope>NUCLEOTIDE SEQUENCE</scope>
    <source>
        <strain evidence="5">MAG 4196</strain>
    </source>
</reference>
<accession>A0AAJ6B1R1</accession>
<evidence type="ECO:0000313" key="6">
    <source>
        <dbReference type="Proteomes" id="UP001217476"/>
    </source>
</evidence>
<dbReference type="AlphaFoldDB" id="A0AAJ6B1R1"/>
<dbReference type="InterPro" id="IPR011711">
    <property type="entry name" value="GntR_C"/>
</dbReference>
<dbReference type="InterPro" id="IPR000524">
    <property type="entry name" value="Tscrpt_reg_HTH_GntR"/>
</dbReference>
<keyword evidence="1" id="KW-0805">Transcription regulation</keyword>
<dbReference type="EMBL" id="CP119312">
    <property type="protein sequence ID" value="WEK06021.1"/>
    <property type="molecule type" value="Genomic_DNA"/>
</dbReference>
<gene>
    <name evidence="5" type="ORF">P0Y65_07135</name>
</gene>
<name>A0AAJ6B1R1_9HYPH</name>
<protein>
    <submittedName>
        <fullName evidence="5">FadR/GntR family transcriptional regulator</fullName>
    </submittedName>
</protein>
<dbReference type="CDD" id="cd07377">
    <property type="entry name" value="WHTH_GntR"/>
    <property type="match status" value="1"/>
</dbReference>
<dbReference type="PRINTS" id="PR00035">
    <property type="entry name" value="HTHGNTR"/>
</dbReference>
<dbReference type="Gene3D" id="1.10.10.10">
    <property type="entry name" value="Winged helix-like DNA-binding domain superfamily/Winged helix DNA-binding domain"/>
    <property type="match status" value="1"/>
</dbReference>
<keyword evidence="3" id="KW-0804">Transcription</keyword>
<dbReference type="InterPro" id="IPR036388">
    <property type="entry name" value="WH-like_DNA-bd_sf"/>
</dbReference>